<feature type="non-terminal residue" evidence="3">
    <location>
        <position position="1"/>
    </location>
</feature>
<dbReference type="Pfam" id="PF05699">
    <property type="entry name" value="Dimer_Tnp_hAT"/>
    <property type="match status" value="1"/>
</dbReference>
<proteinExistence type="predicted"/>
<dbReference type="EMBL" id="ML119690">
    <property type="protein sequence ID" value="RPA80250.1"/>
    <property type="molecule type" value="Genomic_DNA"/>
</dbReference>
<dbReference type="EMBL" id="ML119719">
    <property type="protein sequence ID" value="RPA77915.1"/>
    <property type="molecule type" value="Genomic_DNA"/>
</dbReference>
<dbReference type="AlphaFoldDB" id="A0A3N4I7Z8"/>
<dbReference type="STRING" id="1160509.A0A3N4I7Z8"/>
<evidence type="ECO:0000313" key="3">
    <source>
        <dbReference type="EMBL" id="RPA80250.1"/>
    </source>
</evidence>
<feature type="domain" description="HAT C-terminal dimerisation" evidence="1">
    <location>
        <begin position="1"/>
        <end position="50"/>
    </location>
</feature>
<protein>
    <recommendedName>
        <fullName evidence="1">HAT C-terminal dimerisation domain-containing protein</fullName>
    </recommendedName>
</protein>
<keyword evidence="4" id="KW-1185">Reference proteome</keyword>
<dbReference type="GO" id="GO:0046983">
    <property type="term" value="F:protein dimerization activity"/>
    <property type="evidence" value="ECO:0007669"/>
    <property type="project" value="InterPro"/>
</dbReference>
<sequence length="57" mass="6509">LALMAFDCLSAPPMSDEPERVFSSAAMLITNRRNRLDTDVIDQTECLKSWQKDSDFE</sequence>
<reference evidence="3 4" key="1">
    <citation type="journal article" date="2018" name="Nat. Ecol. Evol.">
        <title>Pezizomycetes genomes reveal the molecular basis of ectomycorrhizal truffle lifestyle.</title>
        <authorList>
            <person name="Murat C."/>
            <person name="Payen T."/>
            <person name="Noel B."/>
            <person name="Kuo A."/>
            <person name="Morin E."/>
            <person name="Chen J."/>
            <person name="Kohler A."/>
            <person name="Krizsan K."/>
            <person name="Balestrini R."/>
            <person name="Da Silva C."/>
            <person name="Montanini B."/>
            <person name="Hainaut M."/>
            <person name="Levati E."/>
            <person name="Barry K.W."/>
            <person name="Belfiori B."/>
            <person name="Cichocki N."/>
            <person name="Clum A."/>
            <person name="Dockter R.B."/>
            <person name="Fauchery L."/>
            <person name="Guy J."/>
            <person name="Iotti M."/>
            <person name="Le Tacon F."/>
            <person name="Lindquist E.A."/>
            <person name="Lipzen A."/>
            <person name="Malagnac F."/>
            <person name="Mello A."/>
            <person name="Molinier V."/>
            <person name="Miyauchi S."/>
            <person name="Poulain J."/>
            <person name="Riccioni C."/>
            <person name="Rubini A."/>
            <person name="Sitrit Y."/>
            <person name="Splivallo R."/>
            <person name="Traeger S."/>
            <person name="Wang M."/>
            <person name="Zifcakova L."/>
            <person name="Wipf D."/>
            <person name="Zambonelli A."/>
            <person name="Paolocci F."/>
            <person name="Nowrousian M."/>
            <person name="Ottonello S."/>
            <person name="Baldrian P."/>
            <person name="Spatafora J.W."/>
            <person name="Henrissat B."/>
            <person name="Nagy L.G."/>
            <person name="Aury J.M."/>
            <person name="Wincker P."/>
            <person name="Grigoriev I.V."/>
            <person name="Bonfante P."/>
            <person name="Martin F.M."/>
        </authorList>
    </citation>
    <scope>NUCLEOTIDE SEQUENCE [LARGE SCALE GENOMIC DNA]</scope>
    <source>
        <strain evidence="3 4">RN42</strain>
    </source>
</reference>
<gene>
    <name evidence="2" type="ORF">BJ508DRAFT_192763</name>
    <name evidence="3" type="ORF">BJ508DRAFT_201844</name>
</gene>
<dbReference type="Proteomes" id="UP000275078">
    <property type="component" value="Unassembled WGS sequence"/>
</dbReference>
<dbReference type="InterPro" id="IPR012337">
    <property type="entry name" value="RNaseH-like_sf"/>
</dbReference>
<organism evidence="3 4">
    <name type="scientific">Ascobolus immersus RN42</name>
    <dbReference type="NCBI Taxonomy" id="1160509"/>
    <lineage>
        <taxon>Eukaryota</taxon>
        <taxon>Fungi</taxon>
        <taxon>Dikarya</taxon>
        <taxon>Ascomycota</taxon>
        <taxon>Pezizomycotina</taxon>
        <taxon>Pezizomycetes</taxon>
        <taxon>Pezizales</taxon>
        <taxon>Ascobolaceae</taxon>
        <taxon>Ascobolus</taxon>
    </lineage>
</organism>
<dbReference type="InterPro" id="IPR008906">
    <property type="entry name" value="HATC_C_dom"/>
</dbReference>
<accession>A0A3N4I7Z8</accession>
<feature type="non-terminal residue" evidence="3">
    <location>
        <position position="57"/>
    </location>
</feature>
<dbReference type="SUPFAM" id="SSF53098">
    <property type="entry name" value="Ribonuclease H-like"/>
    <property type="match status" value="1"/>
</dbReference>
<evidence type="ECO:0000313" key="2">
    <source>
        <dbReference type="EMBL" id="RPA77915.1"/>
    </source>
</evidence>
<evidence type="ECO:0000259" key="1">
    <source>
        <dbReference type="Pfam" id="PF05699"/>
    </source>
</evidence>
<evidence type="ECO:0000313" key="4">
    <source>
        <dbReference type="Proteomes" id="UP000275078"/>
    </source>
</evidence>
<name>A0A3N4I7Z8_ASCIM</name>
<dbReference type="OrthoDB" id="3439855at2759"/>